<dbReference type="AlphaFoldDB" id="A0A7G9SN42"/>
<dbReference type="EMBL" id="CP060719">
    <property type="protein sequence ID" value="QNN69267.1"/>
    <property type="molecule type" value="Genomic_DNA"/>
</dbReference>
<dbReference type="RefSeq" id="WP_187551790.1">
    <property type="nucleotide sequence ID" value="NZ_BMZL01000002.1"/>
</dbReference>
<dbReference type="InterPro" id="IPR001173">
    <property type="entry name" value="Glyco_trans_2-like"/>
</dbReference>
<feature type="domain" description="Glycosyltransferase 2-like" evidence="4">
    <location>
        <begin position="10"/>
        <end position="170"/>
    </location>
</feature>
<name>A0A7G9SN42_9GAMM</name>
<evidence type="ECO:0000259" key="4">
    <source>
        <dbReference type="Pfam" id="PF00535"/>
    </source>
</evidence>
<evidence type="ECO:0000256" key="1">
    <source>
        <dbReference type="ARBA" id="ARBA00006739"/>
    </source>
</evidence>
<comment type="similarity">
    <text evidence="1">Belongs to the glycosyltransferase 2 family.</text>
</comment>
<sequence>MNTSSSPRVSVVMSVHNDVGRVEVAVRSILGQSFRDLELIAIDDGCSDGSSLLLDNLASEDPRLRVIHQENTGLTRALIRGCAEARGDFIARQDSDDWSHPLRVAEQVALFEEDPRLGFVSCTTECIGPCGEHMSFTERPADPEVATRGLLHSRQGPPAHGSVMFRKALYERVGGYREEFYYSQDSDLWLRMGEHALIGYIPDVRYRYIKEPGSISGVSRPRQSEFARLVHACRACRVSGTSESECMDEARKLTEQIRAERCGPQISGAVKGLGVTYLIGSQLVKNGDKRAIGYLRQVVAARPMHWRAWFRLVQAVLMTSKERENDW</sequence>
<dbReference type="GO" id="GO:0016757">
    <property type="term" value="F:glycosyltransferase activity"/>
    <property type="evidence" value="ECO:0007669"/>
    <property type="project" value="UniProtKB-KW"/>
</dbReference>
<gene>
    <name evidence="5" type="ORF">H9L16_11350</name>
</gene>
<organism evidence="5 6">
    <name type="scientific">Thermomonas carbonis</name>
    <dbReference type="NCBI Taxonomy" id="1463158"/>
    <lineage>
        <taxon>Bacteria</taxon>
        <taxon>Pseudomonadati</taxon>
        <taxon>Pseudomonadota</taxon>
        <taxon>Gammaproteobacteria</taxon>
        <taxon>Lysobacterales</taxon>
        <taxon>Lysobacteraceae</taxon>
        <taxon>Thermomonas</taxon>
    </lineage>
</organism>
<reference evidence="5 6" key="1">
    <citation type="submission" date="2020-08" db="EMBL/GenBank/DDBJ databases">
        <title>Genome sequence of Thermomonas carbonis KCTC 42013T.</title>
        <authorList>
            <person name="Hyun D.-W."/>
            <person name="Bae J.-W."/>
        </authorList>
    </citation>
    <scope>NUCLEOTIDE SEQUENCE [LARGE SCALE GENOMIC DNA]</scope>
    <source>
        <strain evidence="5 6">KCTC 42013</strain>
    </source>
</reference>
<dbReference type="InterPro" id="IPR050834">
    <property type="entry name" value="Glycosyltransf_2"/>
</dbReference>
<dbReference type="PANTHER" id="PTHR43685:SF5">
    <property type="entry name" value="GLYCOSYLTRANSFERASE EPSE-RELATED"/>
    <property type="match status" value="1"/>
</dbReference>
<accession>A0A7G9SN42</accession>
<dbReference type="KEGG" id="tcn:H9L16_11350"/>
<dbReference type="InterPro" id="IPR029044">
    <property type="entry name" value="Nucleotide-diphossugar_trans"/>
</dbReference>
<dbReference type="Gene3D" id="3.90.550.10">
    <property type="entry name" value="Spore Coat Polysaccharide Biosynthesis Protein SpsA, Chain A"/>
    <property type="match status" value="1"/>
</dbReference>
<keyword evidence="2" id="KW-0328">Glycosyltransferase</keyword>
<evidence type="ECO:0000313" key="6">
    <source>
        <dbReference type="Proteomes" id="UP000515804"/>
    </source>
</evidence>
<evidence type="ECO:0000256" key="3">
    <source>
        <dbReference type="ARBA" id="ARBA00022679"/>
    </source>
</evidence>
<protein>
    <submittedName>
        <fullName evidence="5">Glycosyltransferase</fullName>
    </submittedName>
</protein>
<dbReference type="PANTHER" id="PTHR43685">
    <property type="entry name" value="GLYCOSYLTRANSFERASE"/>
    <property type="match status" value="1"/>
</dbReference>
<dbReference type="SUPFAM" id="SSF53448">
    <property type="entry name" value="Nucleotide-diphospho-sugar transferases"/>
    <property type="match status" value="1"/>
</dbReference>
<proteinExistence type="inferred from homology"/>
<evidence type="ECO:0000256" key="2">
    <source>
        <dbReference type="ARBA" id="ARBA00022676"/>
    </source>
</evidence>
<keyword evidence="3 5" id="KW-0808">Transferase</keyword>
<dbReference type="Pfam" id="PF00535">
    <property type="entry name" value="Glycos_transf_2"/>
    <property type="match status" value="1"/>
</dbReference>
<keyword evidence="6" id="KW-1185">Reference proteome</keyword>
<evidence type="ECO:0000313" key="5">
    <source>
        <dbReference type="EMBL" id="QNN69267.1"/>
    </source>
</evidence>
<dbReference type="Proteomes" id="UP000515804">
    <property type="component" value="Chromosome"/>
</dbReference>